<feature type="region of interest" description="Disordered" evidence="1">
    <location>
        <begin position="1"/>
        <end position="21"/>
    </location>
</feature>
<sequence>MSRNFALCPRRASERARKTRNPFTSRAKIKNGENKIDVPAILAKYFASLHFIVTRRGPARFSTGESVSGRDRRSKYGWASATCVPQRKIMPQLWKTEKIKLKARRHGEDGRVQYTPLII</sequence>
<gene>
    <name evidence="2" type="ORF">GWI33_004630</name>
</gene>
<comment type="caution">
    <text evidence="2">The sequence shown here is derived from an EMBL/GenBank/DDBJ whole genome shotgun (WGS) entry which is preliminary data.</text>
</comment>
<protein>
    <submittedName>
        <fullName evidence="2">Uncharacterized protein</fullName>
    </submittedName>
</protein>
<organism evidence="2 3">
    <name type="scientific">Rhynchophorus ferrugineus</name>
    <name type="common">Red palm weevil</name>
    <name type="synonym">Curculio ferrugineus</name>
    <dbReference type="NCBI Taxonomy" id="354439"/>
    <lineage>
        <taxon>Eukaryota</taxon>
        <taxon>Metazoa</taxon>
        <taxon>Ecdysozoa</taxon>
        <taxon>Arthropoda</taxon>
        <taxon>Hexapoda</taxon>
        <taxon>Insecta</taxon>
        <taxon>Pterygota</taxon>
        <taxon>Neoptera</taxon>
        <taxon>Endopterygota</taxon>
        <taxon>Coleoptera</taxon>
        <taxon>Polyphaga</taxon>
        <taxon>Cucujiformia</taxon>
        <taxon>Curculionidae</taxon>
        <taxon>Dryophthorinae</taxon>
        <taxon>Rhynchophorus</taxon>
    </lineage>
</organism>
<dbReference type="EMBL" id="JAACXV010000023">
    <property type="protein sequence ID" value="KAF7286590.1"/>
    <property type="molecule type" value="Genomic_DNA"/>
</dbReference>
<dbReference type="AlphaFoldDB" id="A0A834MMX2"/>
<evidence type="ECO:0000313" key="3">
    <source>
        <dbReference type="Proteomes" id="UP000625711"/>
    </source>
</evidence>
<name>A0A834MMX2_RHYFE</name>
<evidence type="ECO:0000313" key="2">
    <source>
        <dbReference type="EMBL" id="KAF7286590.1"/>
    </source>
</evidence>
<accession>A0A834MMX2</accession>
<keyword evidence="3" id="KW-1185">Reference proteome</keyword>
<evidence type="ECO:0000256" key="1">
    <source>
        <dbReference type="SAM" id="MobiDB-lite"/>
    </source>
</evidence>
<reference evidence="2" key="1">
    <citation type="submission" date="2020-08" db="EMBL/GenBank/DDBJ databases">
        <title>Genome sequencing and assembly of the red palm weevil Rhynchophorus ferrugineus.</title>
        <authorList>
            <person name="Dias G.B."/>
            <person name="Bergman C.M."/>
            <person name="Manee M."/>
        </authorList>
    </citation>
    <scope>NUCLEOTIDE SEQUENCE</scope>
    <source>
        <strain evidence="2">AA-2017</strain>
        <tissue evidence="2">Whole larva</tissue>
    </source>
</reference>
<proteinExistence type="predicted"/>
<dbReference type="Proteomes" id="UP000625711">
    <property type="component" value="Unassembled WGS sequence"/>
</dbReference>